<dbReference type="Gene3D" id="1.20.120.520">
    <property type="entry name" value="nmb1532 protein domain like"/>
    <property type="match status" value="1"/>
</dbReference>
<evidence type="ECO:0000313" key="4">
    <source>
        <dbReference type="Proteomes" id="UP000198122"/>
    </source>
</evidence>
<dbReference type="Proteomes" id="UP000198122">
    <property type="component" value="Unassembled WGS sequence"/>
</dbReference>
<dbReference type="AlphaFoldDB" id="A0A212U6H0"/>
<dbReference type="RefSeq" id="WP_088819175.1">
    <property type="nucleotide sequence ID" value="NZ_FYEZ01000003.1"/>
</dbReference>
<sequence length="210" mass="23743">MDITEVIAHQHAEQRRLFGILEEWDREDTEGLAALWKRLSAFLEVHAAAEERYFYPELLRLGTGGADAPDAQHEVEDAVQDHNDLREAIKRADAARTGSDEWWKAVIDANVANSTHMAEEERQDLADFRQQASLELRHRIAVEFYRYEALRPGGVAPRATDVKGYLERKDTGEPTEMAEQAAADARRASDPEKPLSDEDSLQASPETMDE</sequence>
<evidence type="ECO:0000313" key="3">
    <source>
        <dbReference type="EMBL" id="SNC73853.1"/>
    </source>
</evidence>
<gene>
    <name evidence="3" type="ORF">SAMN05445756_2178</name>
</gene>
<dbReference type="PANTHER" id="PTHR35585:SF1">
    <property type="entry name" value="HHE DOMAIN PROTEIN (AFU_ORTHOLOGUE AFUA_4G00730)"/>
    <property type="match status" value="1"/>
</dbReference>
<feature type="compositionally biased region" description="Polar residues" evidence="1">
    <location>
        <begin position="201"/>
        <end position="210"/>
    </location>
</feature>
<feature type="region of interest" description="Disordered" evidence="1">
    <location>
        <begin position="161"/>
        <end position="210"/>
    </location>
</feature>
<proteinExistence type="predicted"/>
<feature type="compositionally biased region" description="Basic and acidic residues" evidence="1">
    <location>
        <begin position="184"/>
        <end position="196"/>
    </location>
</feature>
<evidence type="ECO:0000259" key="2">
    <source>
        <dbReference type="Pfam" id="PF01814"/>
    </source>
</evidence>
<dbReference type="EMBL" id="FYEZ01000003">
    <property type="protein sequence ID" value="SNC73853.1"/>
    <property type="molecule type" value="Genomic_DNA"/>
</dbReference>
<keyword evidence="4" id="KW-1185">Reference proteome</keyword>
<name>A0A212U6H0_9MICO</name>
<feature type="domain" description="Hemerythrin-like" evidence="2">
    <location>
        <begin position="3"/>
        <end position="123"/>
    </location>
</feature>
<reference evidence="3 4" key="1">
    <citation type="submission" date="2017-06" db="EMBL/GenBank/DDBJ databases">
        <authorList>
            <person name="Kim H.J."/>
            <person name="Triplett B.A."/>
        </authorList>
    </citation>
    <scope>NUCLEOTIDE SEQUENCE [LARGE SCALE GENOMIC DNA]</scope>
    <source>
        <strain evidence="3 4">DSM 22179</strain>
    </source>
</reference>
<protein>
    <submittedName>
        <fullName evidence="3">Hemerythrin HHE cation binding domain-containing protein</fullName>
    </submittedName>
</protein>
<feature type="compositionally biased region" description="Basic and acidic residues" evidence="1">
    <location>
        <begin position="161"/>
        <end position="172"/>
    </location>
</feature>
<dbReference type="InterPro" id="IPR012312">
    <property type="entry name" value="Hemerythrin-like"/>
</dbReference>
<organism evidence="3 4">
    <name type="scientific">Kytococcus aerolatus</name>
    <dbReference type="NCBI Taxonomy" id="592308"/>
    <lineage>
        <taxon>Bacteria</taxon>
        <taxon>Bacillati</taxon>
        <taxon>Actinomycetota</taxon>
        <taxon>Actinomycetes</taxon>
        <taxon>Micrococcales</taxon>
        <taxon>Kytococcaceae</taxon>
        <taxon>Kytococcus</taxon>
    </lineage>
</organism>
<dbReference type="PANTHER" id="PTHR35585">
    <property type="entry name" value="HHE DOMAIN PROTEIN (AFU_ORTHOLOGUE AFUA_4G00730)"/>
    <property type="match status" value="1"/>
</dbReference>
<dbReference type="OrthoDB" id="5523420at2"/>
<accession>A0A212U6H0</accession>
<evidence type="ECO:0000256" key="1">
    <source>
        <dbReference type="SAM" id="MobiDB-lite"/>
    </source>
</evidence>
<dbReference type="Pfam" id="PF01814">
    <property type="entry name" value="Hemerythrin"/>
    <property type="match status" value="1"/>
</dbReference>